<dbReference type="SUPFAM" id="SSF50156">
    <property type="entry name" value="PDZ domain-like"/>
    <property type="match status" value="1"/>
</dbReference>
<dbReference type="Gene3D" id="2.60.40.3650">
    <property type="match status" value="1"/>
</dbReference>
<dbReference type="Pfam" id="PF13180">
    <property type="entry name" value="PDZ_2"/>
    <property type="match status" value="1"/>
</dbReference>
<dbReference type="Gene3D" id="1.10.390.10">
    <property type="entry name" value="Neutral Protease Domain 2"/>
    <property type="match status" value="1"/>
</dbReference>
<organism evidence="2 3">
    <name type="scientific">Alteromonas genovensis</name>
    <dbReference type="NCBI Taxonomy" id="471225"/>
    <lineage>
        <taxon>Bacteria</taxon>
        <taxon>Pseudomonadati</taxon>
        <taxon>Pseudomonadota</taxon>
        <taxon>Gammaproteobacteria</taxon>
        <taxon>Alteromonadales</taxon>
        <taxon>Alteromonadaceae</taxon>
        <taxon>Alteromonas/Salinimonas group</taxon>
        <taxon>Alteromonas</taxon>
    </lineage>
</organism>
<dbReference type="InterPro" id="IPR027268">
    <property type="entry name" value="Peptidase_M4/M1_CTD_sf"/>
</dbReference>
<dbReference type="Gene3D" id="2.30.42.10">
    <property type="match status" value="1"/>
</dbReference>
<dbReference type="Proteomes" id="UP000471381">
    <property type="component" value="Unassembled WGS sequence"/>
</dbReference>
<gene>
    <name evidence="2" type="ORF">GTQ48_08490</name>
</gene>
<dbReference type="PIRSF" id="PIRSF016493">
    <property type="entry name" value="Glycyl_aminpptds"/>
    <property type="match status" value="1"/>
</dbReference>
<comment type="caution">
    <text evidence="2">The sequence shown here is derived from an EMBL/GenBank/DDBJ whole genome shotgun (WGS) entry which is preliminary data.</text>
</comment>
<dbReference type="AlphaFoldDB" id="A0A6N9TLJ5"/>
<dbReference type="EMBL" id="JAAAWO010000005">
    <property type="protein sequence ID" value="NDW15558.1"/>
    <property type="molecule type" value="Genomic_DNA"/>
</dbReference>
<feature type="domain" description="PDZ" evidence="1">
    <location>
        <begin position="505"/>
        <end position="578"/>
    </location>
</feature>
<dbReference type="SMART" id="SM00228">
    <property type="entry name" value="PDZ"/>
    <property type="match status" value="1"/>
</dbReference>
<dbReference type="RefSeq" id="WP_163106293.1">
    <property type="nucleotide sequence ID" value="NZ_JAAAWO010000005.1"/>
</dbReference>
<dbReference type="InterPro" id="IPR024191">
    <property type="entry name" value="Peptidase_M61"/>
</dbReference>
<dbReference type="SUPFAM" id="SSF55486">
    <property type="entry name" value="Metalloproteases ('zincins'), catalytic domain"/>
    <property type="match status" value="1"/>
</dbReference>
<keyword evidence="3" id="KW-1185">Reference proteome</keyword>
<proteinExistence type="predicted"/>
<name>A0A6N9TLJ5_9ALTE</name>
<dbReference type="Pfam" id="PF05299">
    <property type="entry name" value="Peptidase_M61"/>
    <property type="match status" value="1"/>
</dbReference>
<accession>A0A6N9TLJ5</accession>
<dbReference type="InterPro" id="IPR001478">
    <property type="entry name" value="PDZ"/>
</dbReference>
<evidence type="ECO:0000313" key="2">
    <source>
        <dbReference type="EMBL" id="NDW15558.1"/>
    </source>
</evidence>
<sequence>MSDNTLHFSLNLSQWQAHQFDVQLSIPAHSASSLTLSLPSWIPGSYMVRDFAKNIVSLSAKKTAANTLTPEAFTQSSVSIEKLDKQTWSIQTDGEACIINYTIYANDLSIRSAFINHEYAFINGTSAFLHIEEFENSQHQLEITVDDNIPSNWNGHTSMETRAPCSLDSKIDADANARAWYFGAKNYDEFIDHPIYVGVADTCEFEVDNVNFTLLFSGNNNIDYARIAKDLTPICQHHLSLFGTPYPVKDYLFMTLLADNGFGGLEHKYSTALLYPRFELPLIGDGEEKTDGYVTFLSLCSHEFFHTWHVKRIKPNVMVKPDLSKESYTNQLWIYEGFTSFYDDVTLARVGTIPAQKYLDIVAQNISRLLQNAGRFKQSAAESSFDAWTKFYKQDASATNNIVSYYTKGGIIALGLDLLLREQSGDKVCLDDVMRVLWQQYGKDESGTPDNVIQTLCKAHFDIDVSDYLNSVVYHTDDVELEALVQRIGIALRTRAKVSSEDKGGLSLKAPMKRQLGATLKPAPLGLTVAQVFEGLAAMHAGILLNDNIIAINGHVVSQGKLQRILDTTLESTAEVSLIRDGQLLNVTLPVMEARKDMAFFEINDADVFNHWLGVK</sequence>
<evidence type="ECO:0000313" key="3">
    <source>
        <dbReference type="Proteomes" id="UP000471381"/>
    </source>
</evidence>
<dbReference type="InterPro" id="IPR036034">
    <property type="entry name" value="PDZ_sf"/>
</dbReference>
<dbReference type="InterPro" id="IPR040756">
    <property type="entry name" value="Peptidase_M61_N"/>
</dbReference>
<protein>
    <submittedName>
        <fullName evidence="2">PDZ domain-containing protein</fullName>
    </submittedName>
</protein>
<dbReference type="InterPro" id="IPR007963">
    <property type="entry name" value="Peptidase_M61_catalytic"/>
</dbReference>
<dbReference type="Pfam" id="PF17899">
    <property type="entry name" value="Peptidase_M61_N"/>
    <property type="match status" value="1"/>
</dbReference>
<evidence type="ECO:0000259" key="1">
    <source>
        <dbReference type="PROSITE" id="PS50106"/>
    </source>
</evidence>
<dbReference type="PROSITE" id="PS50106">
    <property type="entry name" value="PDZ"/>
    <property type="match status" value="1"/>
</dbReference>
<reference evidence="2 3" key="1">
    <citation type="submission" date="2020-01" db="EMBL/GenBank/DDBJ databases">
        <title>Genomes of bacteria type strains.</title>
        <authorList>
            <person name="Chen J."/>
            <person name="Zhu S."/>
            <person name="Yang J."/>
        </authorList>
    </citation>
    <scope>NUCLEOTIDE SEQUENCE [LARGE SCALE GENOMIC DNA]</scope>
    <source>
        <strain evidence="2 3">LMG 24078</strain>
    </source>
</reference>